<feature type="region of interest" description="Disordered" evidence="1">
    <location>
        <begin position="247"/>
        <end position="276"/>
    </location>
</feature>
<dbReference type="Proteomes" id="UP000027238">
    <property type="component" value="Unassembled WGS sequence"/>
</dbReference>
<evidence type="ECO:0000313" key="2">
    <source>
        <dbReference type="EMBL" id="KDN71353.1"/>
    </source>
</evidence>
<gene>
    <name evidence="2" type="ORF">CSUB01_04622</name>
</gene>
<dbReference type="STRING" id="1173701.A0A066XQ59"/>
<sequence length="583" mass="66772">MVDKLLSKTRIAILGDPIVGVPEHADYFARKLSNSTREAFEKTKNNEEAMASDISLQQTRAAEYIPPHKRSINPKLRVEIEVPRPLPEHTKKSAPLTLKSLKDLHQRQGVTDRFKRSHLSMDISVNDEATFSQEYDFSRFSNSFEKTADSVPMEPLSDFFHTWIDTLTLDCITSFLTEIENHHYHDVDTTNGQLLDKIEQPDTIVNVDEEALMKPAMLHRRRNWTSNLVIHREIAIRKSLMRRQQEEKKRERCSLPAQDTQGWEPTENRHVGNIPREPISNNKRLLADCVLRPVRFDDAIGCAETYNAVVAAHDHQAVDTNSVSAERFEFIIEECLKDKLPFVVAAVQKADLSDVNNWPSLDAYRQYMKWRQSQPQEDEPAEHGIYGFAFLGSYERGIGGLSSTASPAVKATIFVHPDHRRGGIGSALIHQLLTQTSVLYYGNGVKYKWEDPNHGDDSFRMLGFRNVHRIIVHTMVKSEGDQSLKWMDNFMASFQFEKSGRLSQIYQVDTPHGVEWYDQIIWQHWANKIDNVRTLYVGDESECSYDYPGKAHTSSYQQVQLPPIAGKELCYGSDHNSDDAFGH</sequence>
<organism evidence="2 3">
    <name type="scientific">Colletotrichum sublineola</name>
    <name type="common">Sorghum anthracnose fungus</name>
    <dbReference type="NCBI Taxonomy" id="1173701"/>
    <lineage>
        <taxon>Eukaryota</taxon>
        <taxon>Fungi</taxon>
        <taxon>Dikarya</taxon>
        <taxon>Ascomycota</taxon>
        <taxon>Pezizomycotina</taxon>
        <taxon>Sordariomycetes</taxon>
        <taxon>Hypocreomycetidae</taxon>
        <taxon>Glomerellales</taxon>
        <taxon>Glomerellaceae</taxon>
        <taxon>Colletotrichum</taxon>
        <taxon>Colletotrichum graminicola species complex</taxon>
    </lineage>
</organism>
<dbReference type="Gene3D" id="3.40.630.30">
    <property type="match status" value="1"/>
</dbReference>
<dbReference type="HOGENOM" id="CLU_015463_1_0_1"/>
<dbReference type="AlphaFoldDB" id="A0A066XQ59"/>
<proteinExistence type="predicted"/>
<dbReference type="EMBL" id="JMSE01000200">
    <property type="protein sequence ID" value="KDN71353.1"/>
    <property type="molecule type" value="Genomic_DNA"/>
</dbReference>
<evidence type="ECO:0008006" key="4">
    <source>
        <dbReference type="Google" id="ProtNLM"/>
    </source>
</evidence>
<dbReference type="OrthoDB" id="2129362at2759"/>
<accession>A0A066XQ59</accession>
<evidence type="ECO:0000256" key="1">
    <source>
        <dbReference type="SAM" id="MobiDB-lite"/>
    </source>
</evidence>
<dbReference type="InterPro" id="IPR016181">
    <property type="entry name" value="Acyl_CoA_acyltransferase"/>
</dbReference>
<dbReference type="OMA" id="HWANKID"/>
<comment type="caution">
    <text evidence="2">The sequence shown here is derived from an EMBL/GenBank/DDBJ whole genome shotgun (WGS) entry which is preliminary data.</text>
</comment>
<protein>
    <recommendedName>
        <fullName evidence="4">N-acetyltransferase domain-containing protein</fullName>
    </recommendedName>
</protein>
<dbReference type="SUPFAM" id="SSF55729">
    <property type="entry name" value="Acyl-CoA N-acyltransferases (Nat)"/>
    <property type="match status" value="1"/>
</dbReference>
<evidence type="ECO:0000313" key="3">
    <source>
        <dbReference type="Proteomes" id="UP000027238"/>
    </source>
</evidence>
<reference evidence="3" key="1">
    <citation type="journal article" date="2014" name="Genome Announc.">
        <title>Draft genome sequence of Colletotrichum sublineola, a destructive pathogen of cultivated sorghum.</title>
        <authorList>
            <person name="Baroncelli R."/>
            <person name="Sanz-Martin J.M."/>
            <person name="Rech G.E."/>
            <person name="Sukno S.A."/>
            <person name="Thon M.R."/>
        </authorList>
    </citation>
    <scope>NUCLEOTIDE SEQUENCE [LARGE SCALE GENOMIC DNA]</scope>
    <source>
        <strain evidence="3">TX430BB</strain>
    </source>
</reference>
<dbReference type="eggNOG" id="ENOG502SV8I">
    <property type="taxonomic scope" value="Eukaryota"/>
</dbReference>
<dbReference type="CDD" id="cd04301">
    <property type="entry name" value="NAT_SF"/>
    <property type="match status" value="1"/>
</dbReference>
<keyword evidence="3" id="KW-1185">Reference proteome</keyword>
<name>A0A066XQ59_COLSU</name>